<organism evidence="3 4">
    <name type="scientific">Nocardioides koreensis</name>
    <dbReference type="NCBI Taxonomy" id="433651"/>
    <lineage>
        <taxon>Bacteria</taxon>
        <taxon>Bacillati</taxon>
        <taxon>Actinomycetota</taxon>
        <taxon>Actinomycetes</taxon>
        <taxon>Propionibacteriales</taxon>
        <taxon>Nocardioidaceae</taxon>
        <taxon>Nocardioides</taxon>
    </lineage>
</organism>
<dbReference type="Gene3D" id="3.10.50.10">
    <property type="match status" value="1"/>
</dbReference>
<evidence type="ECO:0000259" key="2">
    <source>
        <dbReference type="PROSITE" id="PS51910"/>
    </source>
</evidence>
<evidence type="ECO:0000256" key="1">
    <source>
        <dbReference type="SAM" id="SignalP"/>
    </source>
</evidence>
<sequence>MLHRRNLGILATALAITIGASAPSATGSLAQPAGRAAPPAVTGYILEGSSDRIVDRDAAALTTLGVADLTLAPSGKGVTAPSAQALRLLGTAHDHGVRAEPLFSNWSNRLGAFDTRAVSRLLRHEGRVRRVAARLASYVSDQGWDGLNVDLERLRPADGPGLVLLLRELQTRMPVERTVSVDLSASTSVRGYRALGYRLGPLGQVADTVVLMAYDQHGAGWSGPGPVGALTWQRRALAALTTKVPMSKVDLGVAGYGYTWPRNRTGHMVTLEGARRLVREDGARAVWKARPGEWTARLSNGTVLWWSDGRSYDLRHDLAVRRGTHGLALWRLGSADALR</sequence>
<feature type="signal peptide" evidence="1">
    <location>
        <begin position="1"/>
        <end position="22"/>
    </location>
</feature>
<dbReference type="Pfam" id="PF00704">
    <property type="entry name" value="Glyco_hydro_18"/>
    <property type="match status" value="1"/>
</dbReference>
<accession>A0ABP5LXF6</accession>
<name>A0ABP5LXF6_9ACTN</name>
<gene>
    <name evidence="3" type="ORF">GCM10009844_37990</name>
</gene>
<dbReference type="SUPFAM" id="SSF51445">
    <property type="entry name" value="(Trans)glycosidases"/>
    <property type="match status" value="1"/>
</dbReference>
<evidence type="ECO:0000313" key="4">
    <source>
        <dbReference type="Proteomes" id="UP001501771"/>
    </source>
</evidence>
<dbReference type="InterPro" id="IPR011583">
    <property type="entry name" value="Chitinase_II/V-like_cat"/>
</dbReference>
<dbReference type="PROSITE" id="PS51910">
    <property type="entry name" value="GH18_2"/>
    <property type="match status" value="1"/>
</dbReference>
<feature type="domain" description="GH18" evidence="2">
    <location>
        <begin position="39"/>
        <end position="339"/>
    </location>
</feature>
<reference evidence="4" key="1">
    <citation type="journal article" date="2019" name="Int. J. Syst. Evol. Microbiol.">
        <title>The Global Catalogue of Microorganisms (GCM) 10K type strain sequencing project: providing services to taxonomists for standard genome sequencing and annotation.</title>
        <authorList>
            <consortium name="The Broad Institute Genomics Platform"/>
            <consortium name="The Broad Institute Genome Sequencing Center for Infectious Disease"/>
            <person name="Wu L."/>
            <person name="Ma J."/>
        </authorList>
    </citation>
    <scope>NUCLEOTIDE SEQUENCE [LARGE SCALE GENOMIC DNA]</scope>
    <source>
        <strain evidence="4">JCM 16022</strain>
    </source>
</reference>
<keyword evidence="4" id="KW-1185">Reference proteome</keyword>
<dbReference type="InterPro" id="IPR029070">
    <property type="entry name" value="Chitinase_insertion_sf"/>
</dbReference>
<protein>
    <recommendedName>
        <fullName evidence="2">GH18 domain-containing protein</fullName>
    </recommendedName>
</protein>
<dbReference type="Gene3D" id="3.20.20.80">
    <property type="entry name" value="Glycosidases"/>
    <property type="match status" value="1"/>
</dbReference>
<proteinExistence type="predicted"/>
<dbReference type="EMBL" id="BAAAQR010000014">
    <property type="protein sequence ID" value="GAA2153508.1"/>
    <property type="molecule type" value="Genomic_DNA"/>
</dbReference>
<dbReference type="InterPro" id="IPR001223">
    <property type="entry name" value="Glyco_hydro18_cat"/>
</dbReference>
<keyword evidence="1" id="KW-0732">Signal</keyword>
<dbReference type="InterPro" id="IPR017853">
    <property type="entry name" value="GH"/>
</dbReference>
<feature type="chain" id="PRO_5045196734" description="GH18 domain-containing protein" evidence="1">
    <location>
        <begin position="23"/>
        <end position="339"/>
    </location>
</feature>
<dbReference type="PANTHER" id="PTHR46066:SF2">
    <property type="entry name" value="CHITINASE DOMAIN-CONTAINING PROTEIN 1"/>
    <property type="match status" value="1"/>
</dbReference>
<dbReference type="SMART" id="SM00636">
    <property type="entry name" value="Glyco_18"/>
    <property type="match status" value="1"/>
</dbReference>
<comment type="caution">
    <text evidence="3">The sequence shown here is derived from an EMBL/GenBank/DDBJ whole genome shotgun (WGS) entry which is preliminary data.</text>
</comment>
<dbReference type="PANTHER" id="PTHR46066">
    <property type="entry name" value="CHITINASE DOMAIN-CONTAINING PROTEIN 1 FAMILY MEMBER"/>
    <property type="match status" value="1"/>
</dbReference>
<dbReference type="RefSeq" id="WP_344156128.1">
    <property type="nucleotide sequence ID" value="NZ_BAAAQR010000014.1"/>
</dbReference>
<dbReference type="Proteomes" id="UP001501771">
    <property type="component" value="Unassembled WGS sequence"/>
</dbReference>
<evidence type="ECO:0000313" key="3">
    <source>
        <dbReference type="EMBL" id="GAA2153508.1"/>
    </source>
</evidence>